<dbReference type="Gene3D" id="1.10.287.110">
    <property type="entry name" value="DnaJ domain"/>
    <property type="match status" value="1"/>
</dbReference>
<dbReference type="PRINTS" id="PR00625">
    <property type="entry name" value="JDOMAIN"/>
</dbReference>
<dbReference type="PROSITE" id="PS50076">
    <property type="entry name" value="DNAJ_2"/>
    <property type="match status" value="1"/>
</dbReference>
<feature type="repeat" description="TPR" evidence="3">
    <location>
        <begin position="363"/>
        <end position="396"/>
    </location>
</feature>
<dbReference type="EMBL" id="HBGW01059100">
    <property type="protein sequence ID" value="CAD9599977.1"/>
    <property type="molecule type" value="Transcribed_RNA"/>
</dbReference>
<sequence length="675" mass="73384">MAGQAAEPGEPSPIAGQATSSPTVCAKECDPLATPPGEPPASAEESKALGNTAFQAKQYVEAIKHYSEAIDKAGDLAPGVYFSNRAVCRAALGEWTATREDASESLRRPGGVTKKALFQKARAEIRLGLTDEADLTLSFAEENGLRADVERLLKSEHAAETKRAAAPHRTAEPGVAATSDVPEDTARAPSKESSASAGATAGSGTAEPPDRAGKAKEAGTARYKAGAYAEALALYREALGCLPAGDAERRLPLLGNVAAACLMLRRVDECISACEEALELDPSSAKIRGRLATAHVAKGDFAVARAALGGAEGAGEGLASAQNLIVECEQQMAAADAALSSGAPAKALGVLAELEKKALFSCPSLWLKMGRCYLELKNYPRVLNSTQQVLRGNPRNIDALILRTEALYRNNPANVDAPQWTEPLEQGQRLLKEALSFDPDHAPAQALRKRLRLLCTRHAEMRAARDNREFAKAQEIIDLMLEQGQDNPGMLASLYGERARCGVRLKDWPQVIKDVGQAVYRNHGLVQPYLLRAQALQALDRHEDAVKELESLFSWHRVQEVYDKLEEAKFLLKKKNRANYYEMLGVPSVASQLEIKKAYREKAAEWHPDKKGHLDEVARKNAEEMFKRIGEAYDVLTDAQKKEFYDKGYDLEGIQEQIELKKRRAQGHGRGHGHC</sequence>
<keyword evidence="1" id="KW-0677">Repeat</keyword>
<evidence type="ECO:0000256" key="4">
    <source>
        <dbReference type="SAM" id="MobiDB-lite"/>
    </source>
</evidence>
<accession>A0A7S2PJ06</accession>
<feature type="compositionally biased region" description="Low complexity" evidence="4">
    <location>
        <begin position="193"/>
        <end position="206"/>
    </location>
</feature>
<feature type="region of interest" description="Disordered" evidence="4">
    <location>
        <begin position="158"/>
        <end position="217"/>
    </location>
</feature>
<proteinExistence type="predicted"/>
<dbReference type="InterPro" id="IPR019734">
    <property type="entry name" value="TPR_rpt"/>
</dbReference>
<dbReference type="InterPro" id="IPR011990">
    <property type="entry name" value="TPR-like_helical_dom_sf"/>
</dbReference>
<dbReference type="InterPro" id="IPR001623">
    <property type="entry name" value="DnaJ_domain"/>
</dbReference>
<protein>
    <recommendedName>
        <fullName evidence="5">J domain-containing protein</fullName>
    </recommendedName>
</protein>
<dbReference type="SMART" id="SM00028">
    <property type="entry name" value="TPR"/>
    <property type="match status" value="5"/>
</dbReference>
<dbReference type="CDD" id="cd06257">
    <property type="entry name" value="DnaJ"/>
    <property type="match status" value="1"/>
</dbReference>
<feature type="compositionally biased region" description="Basic and acidic residues" evidence="4">
    <location>
        <begin position="208"/>
        <end position="217"/>
    </location>
</feature>
<feature type="domain" description="J" evidence="5">
    <location>
        <begin position="579"/>
        <end position="649"/>
    </location>
</feature>
<dbReference type="Pfam" id="PF00226">
    <property type="entry name" value="DnaJ"/>
    <property type="match status" value="1"/>
</dbReference>
<dbReference type="Gene3D" id="1.25.40.10">
    <property type="entry name" value="Tetratricopeptide repeat domain"/>
    <property type="match status" value="4"/>
</dbReference>
<dbReference type="SUPFAM" id="SSF46565">
    <property type="entry name" value="Chaperone J-domain"/>
    <property type="match status" value="1"/>
</dbReference>
<evidence type="ECO:0000256" key="2">
    <source>
        <dbReference type="ARBA" id="ARBA00022803"/>
    </source>
</evidence>
<evidence type="ECO:0000259" key="5">
    <source>
        <dbReference type="PROSITE" id="PS50076"/>
    </source>
</evidence>
<dbReference type="AlphaFoldDB" id="A0A7S2PJ06"/>
<gene>
    <name evidence="6" type="ORF">BRAN1462_LOCUS37611</name>
</gene>
<dbReference type="PANTHER" id="PTHR45188:SF2">
    <property type="entry name" value="DNAJ HOMOLOG SUBFAMILY C MEMBER 7"/>
    <property type="match status" value="1"/>
</dbReference>
<dbReference type="PROSITE" id="PS50005">
    <property type="entry name" value="TPR"/>
    <property type="match status" value="1"/>
</dbReference>
<dbReference type="InterPro" id="IPR018253">
    <property type="entry name" value="DnaJ_domain_CS"/>
</dbReference>
<organism evidence="6">
    <name type="scientific">Zooxanthella nutricula</name>
    <dbReference type="NCBI Taxonomy" id="1333877"/>
    <lineage>
        <taxon>Eukaryota</taxon>
        <taxon>Sar</taxon>
        <taxon>Alveolata</taxon>
        <taxon>Dinophyceae</taxon>
        <taxon>Peridiniales</taxon>
        <taxon>Peridiniales incertae sedis</taxon>
        <taxon>Zooxanthella</taxon>
    </lineage>
</organism>
<evidence type="ECO:0000256" key="1">
    <source>
        <dbReference type="ARBA" id="ARBA00022737"/>
    </source>
</evidence>
<evidence type="ECO:0000313" key="6">
    <source>
        <dbReference type="EMBL" id="CAD9599977.1"/>
    </source>
</evidence>
<keyword evidence="2 3" id="KW-0802">TPR repeat</keyword>
<dbReference type="SUPFAM" id="SSF48452">
    <property type="entry name" value="TPR-like"/>
    <property type="match status" value="4"/>
</dbReference>
<reference evidence="6" key="1">
    <citation type="submission" date="2021-01" db="EMBL/GenBank/DDBJ databases">
        <authorList>
            <person name="Corre E."/>
            <person name="Pelletier E."/>
            <person name="Niang G."/>
            <person name="Scheremetjew M."/>
            <person name="Finn R."/>
            <person name="Kale V."/>
            <person name="Holt S."/>
            <person name="Cochrane G."/>
            <person name="Meng A."/>
            <person name="Brown T."/>
            <person name="Cohen L."/>
        </authorList>
    </citation>
    <scope>NUCLEOTIDE SEQUENCE</scope>
    <source>
        <strain evidence="6">RCC3387</strain>
    </source>
</reference>
<name>A0A7S2PJ06_9DINO</name>
<evidence type="ECO:0000256" key="3">
    <source>
        <dbReference type="PROSITE-ProRule" id="PRU00339"/>
    </source>
</evidence>
<dbReference type="InterPro" id="IPR036869">
    <property type="entry name" value="J_dom_sf"/>
</dbReference>
<feature type="region of interest" description="Disordered" evidence="4">
    <location>
        <begin position="1"/>
        <end position="48"/>
    </location>
</feature>
<dbReference type="PROSITE" id="PS00636">
    <property type="entry name" value="DNAJ_1"/>
    <property type="match status" value="1"/>
</dbReference>
<dbReference type="PANTHER" id="PTHR45188">
    <property type="entry name" value="DNAJ PROTEIN P58IPK HOMOLOG"/>
    <property type="match status" value="1"/>
</dbReference>
<dbReference type="SMART" id="SM00271">
    <property type="entry name" value="DnaJ"/>
    <property type="match status" value="1"/>
</dbReference>